<feature type="compositionally biased region" description="Polar residues" evidence="1">
    <location>
        <begin position="206"/>
        <end position="228"/>
    </location>
</feature>
<evidence type="ECO:0000313" key="5">
    <source>
        <dbReference type="Proteomes" id="UP000813444"/>
    </source>
</evidence>
<dbReference type="Pfam" id="PF00350">
    <property type="entry name" value="Dynamin_N"/>
    <property type="match status" value="1"/>
</dbReference>
<feature type="domain" description="DUF7605" evidence="3">
    <location>
        <begin position="785"/>
        <end position="962"/>
    </location>
</feature>
<dbReference type="AlphaFoldDB" id="A0A8K0WR96"/>
<dbReference type="Gene3D" id="3.40.50.300">
    <property type="entry name" value="P-loop containing nucleotide triphosphate hydrolases"/>
    <property type="match status" value="1"/>
</dbReference>
<accession>A0A8K0WR96</accession>
<feature type="compositionally biased region" description="Pro residues" evidence="1">
    <location>
        <begin position="143"/>
        <end position="155"/>
    </location>
</feature>
<evidence type="ECO:0008006" key="6">
    <source>
        <dbReference type="Google" id="ProtNLM"/>
    </source>
</evidence>
<feature type="region of interest" description="Disordered" evidence="1">
    <location>
        <begin position="1"/>
        <end position="53"/>
    </location>
</feature>
<protein>
    <recommendedName>
        <fullName evidence="6">G domain-containing protein</fullName>
    </recommendedName>
</protein>
<comment type="caution">
    <text evidence="4">The sequence shown here is derived from an EMBL/GenBank/DDBJ whole genome shotgun (WGS) entry which is preliminary data.</text>
</comment>
<dbReference type="OrthoDB" id="3598281at2759"/>
<evidence type="ECO:0000259" key="3">
    <source>
        <dbReference type="Pfam" id="PF24564"/>
    </source>
</evidence>
<proteinExistence type="predicted"/>
<gene>
    <name evidence="4" type="ORF">B0I35DRAFT_434291</name>
</gene>
<name>A0A8K0WR96_9HYPO</name>
<keyword evidence="5" id="KW-1185">Reference proteome</keyword>
<reference evidence="4" key="1">
    <citation type="journal article" date="2021" name="Nat. Commun.">
        <title>Genetic determinants of endophytism in the Arabidopsis root mycobiome.</title>
        <authorList>
            <person name="Mesny F."/>
            <person name="Miyauchi S."/>
            <person name="Thiergart T."/>
            <person name="Pickel B."/>
            <person name="Atanasova L."/>
            <person name="Karlsson M."/>
            <person name="Huettel B."/>
            <person name="Barry K.W."/>
            <person name="Haridas S."/>
            <person name="Chen C."/>
            <person name="Bauer D."/>
            <person name="Andreopoulos W."/>
            <person name="Pangilinan J."/>
            <person name="LaButti K."/>
            <person name="Riley R."/>
            <person name="Lipzen A."/>
            <person name="Clum A."/>
            <person name="Drula E."/>
            <person name="Henrissat B."/>
            <person name="Kohler A."/>
            <person name="Grigoriev I.V."/>
            <person name="Martin F.M."/>
            <person name="Hacquard S."/>
        </authorList>
    </citation>
    <scope>NUCLEOTIDE SEQUENCE</scope>
    <source>
        <strain evidence="4">MPI-CAGE-CH-0235</strain>
    </source>
</reference>
<dbReference type="InterPro" id="IPR027417">
    <property type="entry name" value="P-loop_NTPase"/>
</dbReference>
<dbReference type="InterPro" id="IPR045063">
    <property type="entry name" value="Dynamin_N"/>
</dbReference>
<sequence>MRTADDRPLPIFSFGSLSLNDDPSSEQELEHQGEGPVTATAGSPSSLSGMSPDTNITLFGREYTKDFKPVLLPSASKSPSETITLFGKQYNKDFSPLTPGRATGSAGGPNIAISGGNTSSAQGSMSLSASPFIFRGLHNATPLPSPLPSREPSPQPSTSIERSHLTSASIPPKTLSGPSSIYTSAALLHPSSPLSPTPTPRARALSTVSSQVSTPEKAIQSPSATSTDAPLGEQPLASVTPYDAKEELAPAHALFTTAFQDALKNGSSIANDTVIAIEKLAAGGWAGSTADVKKYLTDAKSFTAFRSTDTRTIAVLGDSGEGKSSLINSLLHIPGVAQTGDIGSACTSVVTEYRQKKPEHVAAITIEAEYLSKSEIQELVRELLWSYRQLFLPIVESSNTSEQDYVRYTRESEHAWSALEAAFKHKRQFTQTYARDMSEGALEKITEQLLQWVDEIEWPQGARNGLWTSNAETAEQCVDQTRFFSQDRFWPFTKIIRVYLSSQILKTGLVLADLPGLHDTNLARVRATQDYLIKCDNIIIVAKISRAITDQSLKSSLFHVFSQHVPAEWEQSGAQNFKVAVVCTRSEDINPRTARPEFCGPNKRIPEELMVQLDKEIADAKATGDNKRKKMAKKQQELLLVQARNGHVRENLQSLFASEMHGRRLDVFCVSNKWYEKYCPKGNIEFVHASGIPELRRFCHTISADAQFKEAKNFLKARMSACLNSLDIWASSLLNAQQKPTLNASIVTKLDNIRNQIPGLIQTFRSGFTQSFQDQIMKAFRHRDMKWQEAATQQGQEWKTWHWTQYNAWCKNNGIHSTLKRGSRNWNTEIIWKMRIELDGLWELVEDDVGDSFSALLEGLLRLLEELKVSLHESGTSQSITSLGNGLDSYIQNIEYTIRRQQGEFLTAVKTIKRYTMEANHNSYIMKEMVPFYRSASNELGSGMGARQQSIIQGHIESETVFPQLSIAVFTSMEASINSIADALHTFLRSVLASIRADFDNVLHSQGGVMGIMTKENERQLEDFAKKVKDLNRQHGLVLWNIKSL</sequence>
<dbReference type="Pfam" id="PF24564">
    <property type="entry name" value="DUF7605"/>
    <property type="match status" value="1"/>
</dbReference>
<feature type="region of interest" description="Disordered" evidence="1">
    <location>
        <begin position="191"/>
        <end position="236"/>
    </location>
</feature>
<dbReference type="Proteomes" id="UP000813444">
    <property type="component" value="Unassembled WGS sequence"/>
</dbReference>
<dbReference type="PANTHER" id="PTHR36681">
    <property type="entry name" value="NUCLEAR GTPASE, GERMINAL CENTER-ASSOCIATED, TANDEM DUPLICATE 3"/>
    <property type="match status" value="1"/>
</dbReference>
<feature type="region of interest" description="Disordered" evidence="1">
    <location>
        <begin position="93"/>
        <end position="124"/>
    </location>
</feature>
<dbReference type="PANTHER" id="PTHR36681:SF3">
    <property type="entry name" value="NUCLEAR GTPASE, GERMINAL CENTER-ASSOCIATED, TANDEM DUPLICATE 3"/>
    <property type="match status" value="1"/>
</dbReference>
<evidence type="ECO:0000259" key="2">
    <source>
        <dbReference type="Pfam" id="PF00350"/>
    </source>
</evidence>
<organism evidence="4 5">
    <name type="scientific">Stachybotrys elegans</name>
    <dbReference type="NCBI Taxonomy" id="80388"/>
    <lineage>
        <taxon>Eukaryota</taxon>
        <taxon>Fungi</taxon>
        <taxon>Dikarya</taxon>
        <taxon>Ascomycota</taxon>
        <taxon>Pezizomycotina</taxon>
        <taxon>Sordariomycetes</taxon>
        <taxon>Hypocreomycetidae</taxon>
        <taxon>Hypocreales</taxon>
        <taxon>Stachybotryaceae</taxon>
        <taxon>Stachybotrys</taxon>
    </lineage>
</organism>
<evidence type="ECO:0000256" key="1">
    <source>
        <dbReference type="SAM" id="MobiDB-lite"/>
    </source>
</evidence>
<evidence type="ECO:0000313" key="4">
    <source>
        <dbReference type="EMBL" id="KAH7316951.1"/>
    </source>
</evidence>
<feature type="compositionally biased region" description="Polar residues" evidence="1">
    <location>
        <begin position="40"/>
        <end position="53"/>
    </location>
</feature>
<dbReference type="SUPFAM" id="SSF52540">
    <property type="entry name" value="P-loop containing nucleoside triphosphate hydrolases"/>
    <property type="match status" value="1"/>
</dbReference>
<dbReference type="EMBL" id="JAGPNK010000008">
    <property type="protein sequence ID" value="KAH7316951.1"/>
    <property type="molecule type" value="Genomic_DNA"/>
</dbReference>
<dbReference type="InterPro" id="IPR056024">
    <property type="entry name" value="DUF7605"/>
</dbReference>
<feature type="region of interest" description="Disordered" evidence="1">
    <location>
        <begin position="139"/>
        <end position="176"/>
    </location>
</feature>
<feature type="domain" description="Dynamin N-terminal" evidence="2">
    <location>
        <begin position="313"/>
        <end position="552"/>
    </location>
</feature>